<dbReference type="CDD" id="cd02440">
    <property type="entry name" value="AdoMet_MTases"/>
    <property type="match status" value="1"/>
</dbReference>
<dbReference type="GeneID" id="75007821"/>
<keyword evidence="1 5" id="KW-0489">Methyltransferase</keyword>
<protein>
    <submittedName>
        <fullName evidence="5">Class I SAM-dependent methyltransferase</fullName>
    </submittedName>
</protein>
<proteinExistence type="predicted"/>
<keyword evidence="6" id="KW-1185">Reference proteome</keyword>
<dbReference type="Gene3D" id="3.40.50.150">
    <property type="entry name" value="Vaccinia Virus protein VP39"/>
    <property type="match status" value="1"/>
</dbReference>
<reference evidence="5 6" key="4">
    <citation type="journal article" date="2020" name="PLoS ONE">
        <title>Taxonomic classification of strain PO100/5 shows a broader geographic distribution and genetic markers of the recently described Corynebacterium silvaticum.</title>
        <authorList>
            <person name="Viana M.V.C."/>
            <person name="Profeta R."/>
            <person name="da Silva A.L."/>
            <person name="Hurtado R."/>
            <person name="Cerqueira J.C."/>
            <person name="Ribeiro B.F.S."/>
            <person name="Almeida M.O."/>
            <person name="Morais-Rodrigues F."/>
            <person name="Soares S.C."/>
            <person name="Oliveira M."/>
            <person name="Tavares L."/>
            <person name="Figueiredo H."/>
            <person name="Wattam A.R."/>
            <person name="Barh D."/>
            <person name="Ghosh P."/>
            <person name="Silva A."/>
            <person name="Azevedo V."/>
        </authorList>
    </citation>
    <scope>NUCLEOTIDE SEQUENCE [LARGE SCALE GENOMIC DNA]</scope>
    <source>
        <strain evidence="5 6">PO100/5</strain>
    </source>
</reference>
<evidence type="ECO:0000313" key="5">
    <source>
        <dbReference type="EMBL" id="ARU46124.1"/>
    </source>
</evidence>
<dbReference type="SUPFAM" id="SSF53335">
    <property type="entry name" value="S-adenosyl-L-methionine-dependent methyltransferases"/>
    <property type="match status" value="1"/>
</dbReference>
<dbReference type="GO" id="GO:0008168">
    <property type="term" value="F:methyltransferase activity"/>
    <property type="evidence" value="ECO:0007669"/>
    <property type="project" value="UniProtKB-KW"/>
</dbReference>
<dbReference type="KEGG" id="csil:CBE74_06080"/>
<name>A0A7Y4LGJ5_9CORY</name>
<dbReference type="GO" id="GO:0032259">
    <property type="term" value="P:methylation"/>
    <property type="evidence" value="ECO:0007669"/>
    <property type="project" value="UniProtKB-KW"/>
</dbReference>
<evidence type="ECO:0000256" key="2">
    <source>
        <dbReference type="ARBA" id="ARBA00022679"/>
    </source>
</evidence>
<dbReference type="PANTHER" id="PTHR43464:SF19">
    <property type="entry name" value="UBIQUINONE BIOSYNTHESIS O-METHYLTRANSFERASE, MITOCHONDRIAL"/>
    <property type="match status" value="1"/>
</dbReference>
<dbReference type="EMBL" id="CP021417">
    <property type="protein sequence ID" value="ARU46124.1"/>
    <property type="molecule type" value="Genomic_DNA"/>
</dbReference>
<reference evidence="5 6" key="3">
    <citation type="journal article" date="2020" name="Int. J. Syst. Evol. Microbiol.">
        <title>Corynebacterium silvaticum sp. nov., a unique group of NTTB corynebacteria in wild boar and roe deer.</title>
        <authorList>
            <person name="Dangel A."/>
            <person name="Berger A."/>
            <person name="Rau J."/>
            <person name="Eisenberg T."/>
            <person name="Kampfer P."/>
            <person name="Margos G."/>
            <person name="Contzen M."/>
            <person name="Busse H.J."/>
            <person name="Konrad R."/>
            <person name="Peters M."/>
            <person name="Sting R."/>
            <person name="Sing A."/>
        </authorList>
    </citation>
    <scope>NUCLEOTIDE SEQUENCE [LARGE SCALE GENOMIC DNA]</scope>
    <source>
        <strain evidence="5 6">PO100/5</strain>
    </source>
</reference>
<dbReference type="AlphaFoldDB" id="A0A7Y4LGJ5"/>
<dbReference type="InterPro" id="IPR029063">
    <property type="entry name" value="SAM-dependent_MTases_sf"/>
</dbReference>
<organism evidence="5 6">
    <name type="scientific">Corynebacterium silvaticum</name>
    <dbReference type="NCBI Taxonomy" id="2320431"/>
    <lineage>
        <taxon>Bacteria</taxon>
        <taxon>Bacillati</taxon>
        <taxon>Actinomycetota</taxon>
        <taxon>Actinomycetes</taxon>
        <taxon>Mycobacteriales</taxon>
        <taxon>Corynebacteriaceae</taxon>
        <taxon>Corynebacterium</taxon>
    </lineage>
</organism>
<evidence type="ECO:0000256" key="1">
    <source>
        <dbReference type="ARBA" id="ARBA00022603"/>
    </source>
</evidence>
<reference evidence="5 6" key="2">
    <citation type="journal article" date="2020" name="Antonie Van Leeuwenhoek">
        <title>Phylogenomic characterisation of a novel corynebacterial species pathogenic to animals.</title>
        <authorList>
            <person name="Moller J."/>
            <person name="Musella L."/>
            <person name="Melnikov V."/>
            <person name="Geissdorfer W."/>
            <person name="Burkovski A."/>
            <person name="Sangal V."/>
        </authorList>
    </citation>
    <scope>NUCLEOTIDE SEQUENCE [LARGE SCALE GENOMIC DNA]</scope>
    <source>
        <strain evidence="5 6">PO100/5</strain>
    </source>
</reference>
<reference evidence="5 6" key="1">
    <citation type="journal article" date="2014" name="BMC Vet. Res.">
        <title>First report of Corynebacterium pseudotuberculosis from caseous lymphadenitis lesions in Black Alentejano pig (Sus scrofa domesticus).</title>
        <authorList>
            <person name="Oliveira M."/>
            <person name="Barroco C."/>
            <person name="Mottola C."/>
            <person name="Santos R."/>
            <person name="Lemsaddek A."/>
            <person name="Tavares L."/>
            <person name="Semedo-Lemsaddek T."/>
        </authorList>
    </citation>
    <scope>NUCLEOTIDE SEQUENCE [LARGE SCALE GENOMIC DNA]</scope>
    <source>
        <strain evidence="5 6">PO100/5</strain>
    </source>
</reference>
<dbReference type="OrthoDB" id="7062303at2"/>
<dbReference type="PANTHER" id="PTHR43464">
    <property type="entry name" value="METHYLTRANSFERASE"/>
    <property type="match status" value="1"/>
</dbReference>
<dbReference type="Proteomes" id="UP000195652">
    <property type="component" value="Chromosome"/>
</dbReference>
<gene>
    <name evidence="5" type="ORF">CBE74_06080</name>
</gene>
<feature type="domain" description="Methyltransferase" evidence="4">
    <location>
        <begin position="49"/>
        <end position="140"/>
    </location>
</feature>
<keyword evidence="3" id="KW-0949">S-adenosyl-L-methionine</keyword>
<evidence type="ECO:0000256" key="3">
    <source>
        <dbReference type="ARBA" id="ARBA00022691"/>
    </source>
</evidence>
<keyword evidence="2" id="KW-0808">Transferase</keyword>
<dbReference type="RefSeq" id="WP_087453941.1">
    <property type="nucleotide sequence ID" value="NZ_CP021417.2"/>
</dbReference>
<sequence length="195" mass="21307">MPTWKDMTTRNPEHSRNYAARWDNLAAAGNDIVGEARLIDAMAQRGARILDAGCGQGRVGGYLSERGHTVVGVDIDDYLISQARLNYPHATWHVTDLGCDAIPDSGFDLVVCAGNVVTFIAPENRADALKNIYDATAVGGRCIFGFGAGRGYIFPHFFEDLRAAGFSIDANFESWDLQPFSEESTFLVSIVSKRL</sequence>
<evidence type="ECO:0000313" key="6">
    <source>
        <dbReference type="Proteomes" id="UP000195652"/>
    </source>
</evidence>
<dbReference type="Pfam" id="PF13649">
    <property type="entry name" value="Methyltransf_25"/>
    <property type="match status" value="1"/>
</dbReference>
<dbReference type="InterPro" id="IPR041698">
    <property type="entry name" value="Methyltransf_25"/>
</dbReference>
<evidence type="ECO:0000259" key="4">
    <source>
        <dbReference type="Pfam" id="PF13649"/>
    </source>
</evidence>
<accession>A0A7Y4LGJ5</accession>